<dbReference type="InterPro" id="IPR013154">
    <property type="entry name" value="ADH-like_N"/>
</dbReference>
<dbReference type="SUPFAM" id="SSF51735">
    <property type="entry name" value="NAD(P)-binding Rossmann-fold domains"/>
    <property type="match status" value="1"/>
</dbReference>
<reference evidence="4 5" key="1">
    <citation type="submission" date="2024-03" db="EMBL/GenBank/DDBJ databases">
        <title>Novel species of the genus Variovorax.</title>
        <authorList>
            <person name="Liu Q."/>
            <person name="Xin Y.-H."/>
        </authorList>
    </citation>
    <scope>NUCLEOTIDE SEQUENCE [LARGE SCALE GENOMIC DNA]</scope>
    <source>
        <strain evidence="4 5">KACC 18501</strain>
    </source>
</reference>
<dbReference type="Pfam" id="PF00107">
    <property type="entry name" value="ADH_zinc_N"/>
    <property type="match status" value="1"/>
</dbReference>
<evidence type="ECO:0000256" key="1">
    <source>
        <dbReference type="ARBA" id="ARBA00022857"/>
    </source>
</evidence>
<dbReference type="InterPro" id="IPR047618">
    <property type="entry name" value="QOR-like"/>
</dbReference>
<name>A0ABU8W4A3_9BURK</name>
<evidence type="ECO:0000259" key="3">
    <source>
        <dbReference type="SMART" id="SM00829"/>
    </source>
</evidence>
<comment type="caution">
    <text evidence="4">The sequence shown here is derived from an EMBL/GenBank/DDBJ whole genome shotgun (WGS) entry which is preliminary data.</text>
</comment>
<protein>
    <submittedName>
        <fullName evidence="4">Quinone oxidoreductase</fullName>
    </submittedName>
</protein>
<dbReference type="PANTHER" id="PTHR48106:SF13">
    <property type="entry name" value="QUINONE OXIDOREDUCTASE-RELATED"/>
    <property type="match status" value="1"/>
</dbReference>
<keyword evidence="2" id="KW-0560">Oxidoreductase</keyword>
<dbReference type="InterPro" id="IPR036291">
    <property type="entry name" value="NAD(P)-bd_dom_sf"/>
</dbReference>
<dbReference type="EMBL" id="JBBKZV010000017">
    <property type="protein sequence ID" value="MEJ8824896.1"/>
    <property type="molecule type" value="Genomic_DNA"/>
</dbReference>
<dbReference type="CDD" id="cd05286">
    <property type="entry name" value="QOR2"/>
    <property type="match status" value="1"/>
</dbReference>
<dbReference type="Proteomes" id="UP001363010">
    <property type="component" value="Unassembled WGS sequence"/>
</dbReference>
<evidence type="ECO:0000313" key="4">
    <source>
        <dbReference type="EMBL" id="MEJ8824896.1"/>
    </source>
</evidence>
<dbReference type="RefSeq" id="WP_340365919.1">
    <property type="nucleotide sequence ID" value="NZ_JBBKZV010000017.1"/>
</dbReference>
<dbReference type="PROSITE" id="PS01162">
    <property type="entry name" value="QOR_ZETA_CRYSTAL"/>
    <property type="match status" value="1"/>
</dbReference>
<gene>
    <name evidence="4" type="ORF">WKW80_23180</name>
</gene>
<keyword evidence="5" id="KW-1185">Reference proteome</keyword>
<feature type="domain" description="Enoyl reductase (ER)" evidence="3">
    <location>
        <begin position="11"/>
        <end position="293"/>
    </location>
</feature>
<dbReference type="Pfam" id="PF08240">
    <property type="entry name" value="ADH_N"/>
    <property type="match status" value="1"/>
</dbReference>
<dbReference type="InterPro" id="IPR011032">
    <property type="entry name" value="GroES-like_sf"/>
</dbReference>
<keyword evidence="1" id="KW-0521">NADP</keyword>
<dbReference type="InterPro" id="IPR020843">
    <property type="entry name" value="ER"/>
</dbReference>
<sequence>MSKAIVIREYGGPEILQLESVQVGNPGKGELRIRQTCLGVNFHDVYVRSGLYKTLALPGVPGIEGVGVVEDIGSDVEGFVVGDRVTYITSAYGGYASERILAADIAVKLPETIDDETAASVFLKGLTVDMLVNSVGRIQPGDQVLVQAAAGGVGQLLSQWASHLGATVIGTAGSAEKAEIARKAGCSHVILYRQEKVAESVKAITAGRGVNVAFDSVGKDTFAGSLDSLALCGHLVNFGQSSGPVEPVALTQLSIRSTSLTRPMLFHYTARRWRLAAAHAFLESRQATTPVVLTV</sequence>
<proteinExistence type="predicted"/>
<evidence type="ECO:0000256" key="2">
    <source>
        <dbReference type="ARBA" id="ARBA00023002"/>
    </source>
</evidence>
<dbReference type="Gene3D" id="3.40.50.720">
    <property type="entry name" value="NAD(P)-binding Rossmann-like Domain"/>
    <property type="match status" value="1"/>
</dbReference>
<dbReference type="InterPro" id="IPR002364">
    <property type="entry name" value="Quin_OxRdtase/zeta-crystal_CS"/>
</dbReference>
<evidence type="ECO:0000313" key="5">
    <source>
        <dbReference type="Proteomes" id="UP001363010"/>
    </source>
</evidence>
<dbReference type="PANTHER" id="PTHR48106">
    <property type="entry name" value="QUINONE OXIDOREDUCTASE PIG3-RELATED"/>
    <property type="match status" value="1"/>
</dbReference>
<dbReference type="Gene3D" id="3.90.180.10">
    <property type="entry name" value="Medium-chain alcohol dehydrogenases, catalytic domain"/>
    <property type="match status" value="1"/>
</dbReference>
<organism evidence="4 5">
    <name type="scientific">Variovorax humicola</name>
    <dbReference type="NCBI Taxonomy" id="1769758"/>
    <lineage>
        <taxon>Bacteria</taxon>
        <taxon>Pseudomonadati</taxon>
        <taxon>Pseudomonadota</taxon>
        <taxon>Betaproteobacteria</taxon>
        <taxon>Burkholderiales</taxon>
        <taxon>Comamonadaceae</taxon>
        <taxon>Variovorax</taxon>
    </lineage>
</organism>
<dbReference type="InterPro" id="IPR013149">
    <property type="entry name" value="ADH-like_C"/>
</dbReference>
<dbReference type="SUPFAM" id="SSF50129">
    <property type="entry name" value="GroES-like"/>
    <property type="match status" value="1"/>
</dbReference>
<accession>A0ABU8W4A3</accession>
<dbReference type="SMART" id="SM00829">
    <property type="entry name" value="PKS_ER"/>
    <property type="match status" value="1"/>
</dbReference>